<dbReference type="EMBL" id="UZAD01000160">
    <property type="protein sequence ID" value="VDN82910.1"/>
    <property type="molecule type" value="Genomic_DNA"/>
</dbReference>
<dbReference type="GO" id="GO:0004827">
    <property type="term" value="F:proline-tRNA ligase activity"/>
    <property type="evidence" value="ECO:0007669"/>
    <property type="project" value="TreeGrafter"/>
</dbReference>
<organism evidence="4">
    <name type="scientific">Brugia pahangi</name>
    <name type="common">Filarial nematode worm</name>
    <dbReference type="NCBI Taxonomy" id="6280"/>
    <lineage>
        <taxon>Eukaryota</taxon>
        <taxon>Metazoa</taxon>
        <taxon>Ecdysozoa</taxon>
        <taxon>Nematoda</taxon>
        <taxon>Chromadorea</taxon>
        <taxon>Rhabditida</taxon>
        <taxon>Spirurina</taxon>
        <taxon>Spiruromorpha</taxon>
        <taxon>Filarioidea</taxon>
        <taxon>Onchocercidae</taxon>
        <taxon>Brugia</taxon>
    </lineage>
</organism>
<dbReference type="PANTHER" id="PTHR42753:SF2">
    <property type="entry name" value="PROLINE--TRNA LIGASE"/>
    <property type="match status" value="1"/>
</dbReference>
<dbReference type="InterPro" id="IPR045864">
    <property type="entry name" value="aa-tRNA-synth_II/BPL/LPL"/>
</dbReference>
<dbReference type="AlphaFoldDB" id="A0A0N4T0T1"/>
<reference evidence="2 3" key="2">
    <citation type="submission" date="2018-11" db="EMBL/GenBank/DDBJ databases">
        <authorList>
            <consortium name="Pathogen Informatics"/>
        </authorList>
    </citation>
    <scope>NUCLEOTIDE SEQUENCE [LARGE SCALE GENOMIC DNA]</scope>
</reference>
<evidence type="ECO:0000313" key="2">
    <source>
        <dbReference type="EMBL" id="VDN82910.1"/>
    </source>
</evidence>
<dbReference type="InterPro" id="IPR050062">
    <property type="entry name" value="Pro-tRNA_synthetase"/>
</dbReference>
<gene>
    <name evidence="2" type="ORF">BPAG_LOCUS1724</name>
</gene>
<evidence type="ECO:0000256" key="1">
    <source>
        <dbReference type="SAM" id="Phobius"/>
    </source>
</evidence>
<keyword evidence="1" id="KW-0812">Transmembrane</keyword>
<dbReference type="SUPFAM" id="SSF55681">
    <property type="entry name" value="Class II aaRS and biotin synthetases"/>
    <property type="match status" value="1"/>
</dbReference>
<evidence type="ECO:0000313" key="4">
    <source>
        <dbReference type="WBParaSite" id="BPAG_0000174301-mRNA-1"/>
    </source>
</evidence>
<dbReference type="GO" id="GO:0006433">
    <property type="term" value="P:prolyl-tRNA aminoacylation"/>
    <property type="evidence" value="ECO:0007669"/>
    <property type="project" value="TreeGrafter"/>
</dbReference>
<dbReference type="PANTHER" id="PTHR42753">
    <property type="entry name" value="MITOCHONDRIAL RIBOSOME PROTEIN L39/PROLYL-TRNA LIGASE FAMILY MEMBER"/>
    <property type="match status" value="1"/>
</dbReference>
<keyword evidence="3" id="KW-1185">Reference proteome</keyword>
<dbReference type="STRING" id="6280.A0A0N4T0T1"/>
<reference evidence="4" key="1">
    <citation type="submission" date="2017-02" db="UniProtKB">
        <authorList>
            <consortium name="WormBaseParasite"/>
        </authorList>
    </citation>
    <scope>IDENTIFICATION</scope>
</reference>
<name>A0A0N4T0T1_BRUPA</name>
<keyword evidence="1" id="KW-0472">Membrane</keyword>
<accession>A0A0N4T0T1</accession>
<dbReference type="Gene3D" id="3.30.930.10">
    <property type="entry name" value="Bira Bifunctional Protein, Domain 2"/>
    <property type="match status" value="1"/>
</dbReference>
<dbReference type="WBParaSite" id="BPAG_0000174301-mRNA-1">
    <property type="protein sequence ID" value="BPAG_0000174301-mRNA-1"/>
    <property type="gene ID" value="BPAG_0000174301"/>
</dbReference>
<evidence type="ECO:0000313" key="3">
    <source>
        <dbReference type="Proteomes" id="UP000278627"/>
    </source>
</evidence>
<protein>
    <submittedName>
        <fullName evidence="4">Proline--tRNA ligase</fullName>
    </submittedName>
</protein>
<dbReference type="GO" id="GO:0005739">
    <property type="term" value="C:mitochondrion"/>
    <property type="evidence" value="ECO:0007669"/>
    <property type="project" value="TreeGrafter"/>
</dbReference>
<dbReference type="Proteomes" id="UP000278627">
    <property type="component" value="Unassembled WGS sequence"/>
</dbReference>
<keyword evidence="1" id="KW-1133">Transmembrane helix</keyword>
<sequence length="126" mass="14641">MRVHRASTMLLVFNFPLWSAYHRFFFFFGQRIIDKLIKVIETELNAIGAYKISMPILGAKEMWQKAGRWSAFESEMFHLSDKTNQSESNLRNIFLCTSIFLITGRFSLLISVLAYCLSNSMKSGFH</sequence>
<feature type="transmembrane region" description="Helical" evidence="1">
    <location>
        <begin position="92"/>
        <end position="115"/>
    </location>
</feature>
<proteinExistence type="predicted"/>